<accession>A0A0D8L927</accession>
<dbReference type="Pfam" id="PF20404">
    <property type="entry name" value="DUF6694"/>
    <property type="match status" value="1"/>
</dbReference>
<comment type="caution">
    <text evidence="1">The sequence shown here is derived from an EMBL/GenBank/DDBJ whole genome shotgun (WGS) entry which is preliminary data.</text>
</comment>
<dbReference type="AlphaFoldDB" id="A0A0D8L927"/>
<protein>
    <recommendedName>
        <fullName evidence="3">Lipoprotein</fullName>
    </recommendedName>
</protein>
<organism evidence="1 2">
    <name type="scientific">Morganella morganii</name>
    <name type="common">Proteus morganii</name>
    <dbReference type="NCBI Taxonomy" id="582"/>
    <lineage>
        <taxon>Bacteria</taxon>
        <taxon>Pseudomonadati</taxon>
        <taxon>Pseudomonadota</taxon>
        <taxon>Gammaproteobacteria</taxon>
        <taxon>Enterobacterales</taxon>
        <taxon>Morganellaceae</taxon>
        <taxon>Morganella</taxon>
    </lineage>
</organism>
<evidence type="ECO:0000313" key="2">
    <source>
        <dbReference type="Proteomes" id="UP000032582"/>
    </source>
</evidence>
<dbReference type="PATRIC" id="fig|582.24.peg.2025"/>
<reference evidence="1 2" key="1">
    <citation type="submission" date="2015-02" db="EMBL/GenBank/DDBJ databases">
        <title>Whole genome shotgun sequencing of cultured foodborne pathogen.</title>
        <authorList>
            <person name="Timme R."/>
            <person name="Allard M.W."/>
            <person name="Strain E."/>
            <person name="Evans P.S."/>
            <person name="Brown E."/>
        </authorList>
    </citation>
    <scope>NUCLEOTIDE SEQUENCE [LARGE SCALE GENOMIC DNA]</scope>
    <source>
        <strain evidence="1 2">GCSL-TSO-24</strain>
    </source>
</reference>
<proteinExistence type="predicted"/>
<dbReference type="EMBL" id="JZSH01000052">
    <property type="protein sequence ID" value="KJF78367.1"/>
    <property type="molecule type" value="Genomic_DNA"/>
</dbReference>
<name>A0A0D8L927_MORMO</name>
<dbReference type="InterPro" id="IPR046516">
    <property type="entry name" value="DUF6694"/>
</dbReference>
<dbReference type="PROSITE" id="PS51257">
    <property type="entry name" value="PROKAR_LIPOPROTEIN"/>
    <property type="match status" value="1"/>
</dbReference>
<evidence type="ECO:0000313" key="1">
    <source>
        <dbReference type="EMBL" id="KJF78367.1"/>
    </source>
</evidence>
<sequence length="94" mass="10127">MENEKLLAVIALSFALTACGDATLDMSSQQTAQESIAKMEKDLSPEQSRELKGAITKISFQVAFASGGDEDKMMAGLKEKLQGKTAKEIIEMAK</sequence>
<evidence type="ECO:0008006" key="3">
    <source>
        <dbReference type="Google" id="ProtNLM"/>
    </source>
</evidence>
<dbReference type="Proteomes" id="UP000032582">
    <property type="component" value="Unassembled WGS sequence"/>
</dbReference>
<gene>
    <name evidence="1" type="ORF">UA45_06620</name>
</gene>